<protein>
    <submittedName>
        <fullName evidence="3">Helix-turn-helix transcriptional regulator</fullName>
    </submittedName>
</protein>
<dbReference type="Pfam" id="PF01381">
    <property type="entry name" value="HTH_3"/>
    <property type="match status" value="1"/>
</dbReference>
<dbReference type="SUPFAM" id="SSF47413">
    <property type="entry name" value="lambda repressor-like DNA-binding domains"/>
    <property type="match status" value="1"/>
</dbReference>
<gene>
    <name evidence="3" type="ORF">E3E12_02630</name>
</gene>
<evidence type="ECO:0000259" key="2">
    <source>
        <dbReference type="PROSITE" id="PS50943"/>
    </source>
</evidence>
<feature type="domain" description="HTH cro/C1-type" evidence="2">
    <location>
        <begin position="30"/>
        <end position="75"/>
    </location>
</feature>
<dbReference type="OrthoDB" id="7270142at2"/>
<dbReference type="InterPro" id="IPR010982">
    <property type="entry name" value="Lambda_DNA-bd_dom_sf"/>
</dbReference>
<keyword evidence="4" id="KW-1185">Reference proteome</keyword>
<dbReference type="GO" id="GO:0003677">
    <property type="term" value="F:DNA binding"/>
    <property type="evidence" value="ECO:0007669"/>
    <property type="project" value="InterPro"/>
</dbReference>
<dbReference type="InterPro" id="IPR001387">
    <property type="entry name" value="Cro/C1-type_HTH"/>
</dbReference>
<feature type="region of interest" description="Disordered" evidence="1">
    <location>
        <begin position="177"/>
        <end position="203"/>
    </location>
</feature>
<sequence>MNDALAFRRTLAQRLSYLRQRASQSAGQRITQEEVGAACGVSRAHLAGVETARTSISLESAARLAHFYGVTLDYLMGREPHPPLVHIQGLGRGDFTFGRASFPPPSRAGEVFTQMPPSHDNVLNDSQQPLFKAGHEADNFKDPFPLNTDEVRLVRVWRRLAAGDKAKLMPVMVKMAEAQDRSTEPGQGLAKRWPTNSGDGDTY</sequence>
<dbReference type="Proteomes" id="UP000318709">
    <property type="component" value="Chromosome"/>
</dbReference>
<evidence type="ECO:0000256" key="1">
    <source>
        <dbReference type="SAM" id="MobiDB-lite"/>
    </source>
</evidence>
<dbReference type="SMART" id="SM00530">
    <property type="entry name" value="HTH_XRE"/>
    <property type="match status" value="1"/>
</dbReference>
<evidence type="ECO:0000313" key="4">
    <source>
        <dbReference type="Proteomes" id="UP000318709"/>
    </source>
</evidence>
<organism evidence="3 4">
    <name type="scientific">Formicincola oecophyllae</name>
    <dbReference type="NCBI Taxonomy" id="2558361"/>
    <lineage>
        <taxon>Bacteria</taxon>
        <taxon>Pseudomonadati</taxon>
        <taxon>Pseudomonadota</taxon>
        <taxon>Alphaproteobacteria</taxon>
        <taxon>Acetobacterales</taxon>
        <taxon>Acetobacteraceae</taxon>
        <taxon>Formicincola</taxon>
    </lineage>
</organism>
<dbReference type="CDD" id="cd00093">
    <property type="entry name" value="HTH_XRE"/>
    <property type="match status" value="1"/>
</dbReference>
<evidence type="ECO:0000313" key="3">
    <source>
        <dbReference type="EMBL" id="QDH13280.1"/>
    </source>
</evidence>
<dbReference type="AlphaFoldDB" id="A0A4Y6U8H0"/>
<proteinExistence type="predicted"/>
<dbReference type="PROSITE" id="PS50943">
    <property type="entry name" value="HTH_CROC1"/>
    <property type="match status" value="1"/>
</dbReference>
<dbReference type="Gene3D" id="1.10.260.40">
    <property type="entry name" value="lambda repressor-like DNA-binding domains"/>
    <property type="match status" value="1"/>
</dbReference>
<dbReference type="KEGG" id="swf:E3E12_02630"/>
<name>A0A4Y6U8H0_9PROT</name>
<dbReference type="EMBL" id="CP038231">
    <property type="protein sequence ID" value="QDH13280.1"/>
    <property type="molecule type" value="Genomic_DNA"/>
</dbReference>
<reference evidence="3 4" key="1">
    <citation type="submission" date="2019-03" db="EMBL/GenBank/DDBJ databases">
        <title>The complete genome sequence of Swingsia_sp. F3b2 LMG30590(T).</title>
        <authorList>
            <person name="Chua K.-O."/>
            <person name="Chan K.-G."/>
            <person name="See-Too W.-S."/>
        </authorList>
    </citation>
    <scope>NUCLEOTIDE SEQUENCE [LARGE SCALE GENOMIC DNA]</scope>
    <source>
        <strain evidence="3 4">F3b2</strain>
    </source>
</reference>
<accession>A0A4Y6U8H0</accession>
<dbReference type="RefSeq" id="WP_141442941.1">
    <property type="nucleotide sequence ID" value="NZ_CP038231.1"/>
</dbReference>
<feature type="compositionally biased region" description="Polar residues" evidence="1">
    <location>
        <begin position="194"/>
        <end position="203"/>
    </location>
</feature>